<feature type="compositionally biased region" description="Pro residues" evidence="1">
    <location>
        <begin position="1"/>
        <end position="11"/>
    </location>
</feature>
<feature type="compositionally biased region" description="Polar residues" evidence="1">
    <location>
        <begin position="59"/>
        <end position="73"/>
    </location>
</feature>
<organism evidence="2 3">
    <name type="scientific">Ceratodon purpureus</name>
    <name type="common">Fire moss</name>
    <name type="synonym">Dicranum purpureum</name>
    <dbReference type="NCBI Taxonomy" id="3225"/>
    <lineage>
        <taxon>Eukaryota</taxon>
        <taxon>Viridiplantae</taxon>
        <taxon>Streptophyta</taxon>
        <taxon>Embryophyta</taxon>
        <taxon>Bryophyta</taxon>
        <taxon>Bryophytina</taxon>
        <taxon>Bryopsida</taxon>
        <taxon>Dicranidae</taxon>
        <taxon>Pseudoditrichales</taxon>
        <taxon>Ditrichaceae</taxon>
        <taxon>Ceratodon</taxon>
    </lineage>
</organism>
<protein>
    <submittedName>
        <fullName evidence="2">Uncharacterized protein</fullName>
    </submittedName>
</protein>
<sequence length="183" mass="20579">MFLKFPPPSPRPRLRAPPKTSRDPVNTPHRNSQDPTMPEKTVGPTQVQDLQDSLEGSGPHSSRTYTKTQSLSCSPPRTPKTPKTPSRPFQDPLQVSTDAVKTPPVRGRERERERGEEVGKTSDEAHQQQRRRRRSDLARVLPQPSPPRLAPAPFHALPWRCRSPCSPRLEMLVLVHTMVVLSG</sequence>
<comment type="caution">
    <text evidence="2">The sequence shown here is derived from an EMBL/GenBank/DDBJ whole genome shotgun (WGS) entry which is preliminary data.</text>
</comment>
<feature type="region of interest" description="Disordered" evidence="1">
    <location>
        <begin position="1"/>
        <end position="155"/>
    </location>
</feature>
<evidence type="ECO:0000313" key="3">
    <source>
        <dbReference type="Proteomes" id="UP000822688"/>
    </source>
</evidence>
<name>A0A8T0II19_CERPU</name>
<proteinExistence type="predicted"/>
<evidence type="ECO:0000256" key="1">
    <source>
        <dbReference type="SAM" id="MobiDB-lite"/>
    </source>
</evidence>
<dbReference type="EMBL" id="CM026423">
    <property type="protein sequence ID" value="KAG0582457.1"/>
    <property type="molecule type" value="Genomic_DNA"/>
</dbReference>
<gene>
    <name evidence="2" type="ORF">KC19_3G061400</name>
</gene>
<evidence type="ECO:0000313" key="2">
    <source>
        <dbReference type="EMBL" id="KAG0582457.1"/>
    </source>
</evidence>
<reference evidence="2" key="1">
    <citation type="submission" date="2020-06" db="EMBL/GenBank/DDBJ databases">
        <title>WGS assembly of Ceratodon purpureus strain R40.</title>
        <authorList>
            <person name="Carey S.B."/>
            <person name="Jenkins J."/>
            <person name="Shu S."/>
            <person name="Lovell J.T."/>
            <person name="Sreedasyam A."/>
            <person name="Maumus F."/>
            <person name="Tiley G.P."/>
            <person name="Fernandez-Pozo N."/>
            <person name="Barry K."/>
            <person name="Chen C."/>
            <person name="Wang M."/>
            <person name="Lipzen A."/>
            <person name="Daum C."/>
            <person name="Saski C.A."/>
            <person name="Payton A.C."/>
            <person name="Mcbreen J.C."/>
            <person name="Conrad R.E."/>
            <person name="Kollar L.M."/>
            <person name="Olsson S."/>
            <person name="Huttunen S."/>
            <person name="Landis J.B."/>
            <person name="Wickett N.J."/>
            <person name="Johnson M.G."/>
            <person name="Rensing S.A."/>
            <person name="Grimwood J."/>
            <person name="Schmutz J."/>
            <person name="Mcdaniel S.F."/>
        </authorList>
    </citation>
    <scope>NUCLEOTIDE SEQUENCE</scope>
    <source>
        <strain evidence="2">R40</strain>
    </source>
</reference>
<dbReference type="AlphaFoldDB" id="A0A8T0II19"/>
<keyword evidence="3" id="KW-1185">Reference proteome</keyword>
<dbReference type="Proteomes" id="UP000822688">
    <property type="component" value="Chromosome 3"/>
</dbReference>
<feature type="compositionally biased region" description="Basic and acidic residues" evidence="1">
    <location>
        <begin position="106"/>
        <end position="127"/>
    </location>
</feature>
<accession>A0A8T0II19</accession>